<organism evidence="11 12">
    <name type="scientific">Lichtheimia corymbifera JMRC:FSU:9682</name>
    <dbReference type="NCBI Taxonomy" id="1263082"/>
    <lineage>
        <taxon>Eukaryota</taxon>
        <taxon>Fungi</taxon>
        <taxon>Fungi incertae sedis</taxon>
        <taxon>Mucoromycota</taxon>
        <taxon>Mucoromycotina</taxon>
        <taxon>Mucoromycetes</taxon>
        <taxon>Mucorales</taxon>
        <taxon>Lichtheimiaceae</taxon>
        <taxon>Lichtheimia</taxon>
    </lineage>
</organism>
<evidence type="ECO:0000256" key="4">
    <source>
        <dbReference type="ARBA" id="ARBA00012586"/>
    </source>
</evidence>
<dbReference type="EMBL" id="CBTN010000001">
    <property type="protein sequence ID" value="CDH48478.1"/>
    <property type="molecule type" value="Genomic_DNA"/>
</dbReference>
<dbReference type="PIRSF" id="PIRSF026534">
    <property type="entry name" value="Endo_alpha-L-arabinosidase"/>
    <property type="match status" value="1"/>
</dbReference>
<comment type="caution">
    <text evidence="11">The sequence shown here is derived from an EMBL/GenBank/DDBJ whole genome shotgun (WGS) entry which is preliminary data.</text>
</comment>
<dbReference type="AlphaFoldDB" id="A0A068REB3"/>
<dbReference type="InterPro" id="IPR023296">
    <property type="entry name" value="Glyco_hydro_beta-prop_sf"/>
</dbReference>
<dbReference type="EC" id="3.2.1.99" evidence="4 7"/>
<evidence type="ECO:0000256" key="3">
    <source>
        <dbReference type="ARBA" id="ARBA00009865"/>
    </source>
</evidence>
<dbReference type="PANTHER" id="PTHR43301">
    <property type="entry name" value="ARABINAN ENDO-1,5-ALPHA-L-ARABINOSIDASE"/>
    <property type="match status" value="1"/>
</dbReference>
<dbReference type="VEuPathDB" id="FungiDB:LCOR_00258.1"/>
<protein>
    <recommendedName>
        <fullName evidence="4 7">Arabinan endo-1,5-alpha-L-arabinosidase</fullName>
        <ecNumber evidence="4 7">3.2.1.99</ecNumber>
    </recommendedName>
</protein>
<dbReference type="Gene3D" id="2.115.10.20">
    <property type="entry name" value="Glycosyl hydrolase domain, family 43"/>
    <property type="match status" value="1"/>
</dbReference>
<comment type="catalytic activity">
    <reaction evidence="1 7">
        <text>Endohydrolysis of (1-&gt;5)-alpha-arabinofuranosidic linkages in (1-&gt;5)-arabinans.</text>
        <dbReference type="EC" id="3.2.1.99"/>
    </reaction>
</comment>
<dbReference type="Pfam" id="PF04616">
    <property type="entry name" value="Glyco_hydro_43"/>
    <property type="match status" value="1"/>
</dbReference>
<keyword evidence="12" id="KW-1185">Reference proteome</keyword>
<dbReference type="PANTHER" id="PTHR43301:SF3">
    <property type="entry name" value="ARABINAN ENDO-1,5-ALPHA-L-ARABINOSIDASE A-RELATED"/>
    <property type="match status" value="1"/>
</dbReference>
<evidence type="ECO:0000256" key="1">
    <source>
        <dbReference type="ARBA" id="ARBA00000375"/>
    </source>
</evidence>
<dbReference type="InterPro" id="IPR006710">
    <property type="entry name" value="Glyco_hydro_43"/>
</dbReference>
<evidence type="ECO:0000256" key="7">
    <source>
        <dbReference type="PIRNR" id="PIRNR026534"/>
    </source>
</evidence>
<dbReference type="UniPathway" id="UPA00667"/>
<accession>A0A068REB3</accession>
<feature type="chain" id="PRO_5001652499" description="Arabinan endo-1,5-alpha-L-arabinosidase" evidence="10">
    <location>
        <begin position="24"/>
        <end position="313"/>
    </location>
</feature>
<feature type="site" description="Important for catalytic activity, responsible for pKa modulation of the active site Glu and correct orientation of both the proton donor and substrate" evidence="9">
    <location>
        <position position="152"/>
    </location>
</feature>
<name>A0A068REB3_9FUNG</name>
<evidence type="ECO:0000256" key="10">
    <source>
        <dbReference type="SAM" id="SignalP"/>
    </source>
</evidence>
<dbReference type="InterPro" id="IPR016840">
    <property type="entry name" value="Glyco_hydro_43_endo_a_Ara-ase"/>
</dbReference>
<dbReference type="STRING" id="1263082.A0A068REB3"/>
<evidence type="ECO:0000313" key="12">
    <source>
        <dbReference type="Proteomes" id="UP000027586"/>
    </source>
</evidence>
<feature type="active site" description="Proton donor" evidence="8">
    <location>
        <position position="206"/>
    </location>
</feature>
<evidence type="ECO:0000256" key="6">
    <source>
        <dbReference type="ARBA" id="ARBA00023295"/>
    </source>
</evidence>
<feature type="signal peptide" evidence="10">
    <location>
        <begin position="1"/>
        <end position="23"/>
    </location>
</feature>
<dbReference type="InterPro" id="IPR050727">
    <property type="entry name" value="GH43_arabinanases"/>
</dbReference>
<evidence type="ECO:0000256" key="9">
    <source>
        <dbReference type="PIRSR" id="PIRSR606710-2"/>
    </source>
</evidence>
<keyword evidence="10" id="KW-0732">Signal</keyword>
<keyword evidence="6 7" id="KW-0326">Glycosidase</keyword>
<dbReference type="OrthoDB" id="195678at2759"/>
<dbReference type="GO" id="GO:0031222">
    <property type="term" value="P:arabinan catabolic process"/>
    <property type="evidence" value="ECO:0007669"/>
    <property type="project" value="UniProtKB-UniPathway"/>
</dbReference>
<gene>
    <name evidence="11" type="ORF">LCOR_00258.1</name>
</gene>
<dbReference type="Proteomes" id="UP000027586">
    <property type="component" value="Unassembled WGS sequence"/>
</dbReference>
<sequence>MLFGKISTGILFASSLLVSQVYGDFWNLSGDIGCHDPTIIKEDSTWFAFCTGDGIQAKYSNDKTTWESAAQIFLSAPSWWASAASGHSGLDVWAPDAKVFNNRVYLYYAISSFGSQNSAIGLASADSIKAGSWRDDGLVLKTTSSNDYNAIDPELVIDNDGKPWLAFGSFWSGLKITELDPATMKPYQNAKIYSIAANPNDSNAIEAASIVYHDGYYYLFASIDKCCSGVDSTYKIVVSRSKSITGPYLDKNGVDAMQSAGTIFDAGNDKWIGPGGQDVNDGVIARHAYDAEDNGAPKLLINDLNWSGGWPTY</sequence>
<reference evidence="11" key="1">
    <citation type="submission" date="2013-08" db="EMBL/GenBank/DDBJ databases">
        <title>Gene expansion shapes genome architecture in the human pathogen Lichtheimia corymbifera: an evolutionary genomics analysis in the ancient terrestrial Mucorales (Mucoromycotina).</title>
        <authorList>
            <person name="Schwartze V.U."/>
            <person name="Winter S."/>
            <person name="Shelest E."/>
            <person name="Marcet-Houben M."/>
            <person name="Horn F."/>
            <person name="Wehner S."/>
            <person name="Hoffmann K."/>
            <person name="Riege K."/>
            <person name="Sammeth M."/>
            <person name="Nowrousian M."/>
            <person name="Valiante V."/>
            <person name="Linde J."/>
            <person name="Jacobsen I.D."/>
            <person name="Marz M."/>
            <person name="Brakhage A.A."/>
            <person name="Gabaldon T."/>
            <person name="Bocker S."/>
            <person name="Voigt K."/>
        </authorList>
    </citation>
    <scope>NUCLEOTIDE SEQUENCE [LARGE SCALE GENOMIC DNA]</scope>
    <source>
        <strain evidence="11">FSU 9682</strain>
    </source>
</reference>
<comment type="similarity">
    <text evidence="3 7">Belongs to the glycosyl hydrolase 43 family.</text>
</comment>
<dbReference type="CDD" id="cd18829">
    <property type="entry name" value="GH43_BsArb43A-like"/>
    <property type="match status" value="1"/>
</dbReference>
<evidence type="ECO:0000313" key="11">
    <source>
        <dbReference type="EMBL" id="CDH48478.1"/>
    </source>
</evidence>
<evidence type="ECO:0000256" key="8">
    <source>
        <dbReference type="PIRSR" id="PIRSR606710-1"/>
    </source>
</evidence>
<feature type="active site" description="Proton acceptor" evidence="8">
    <location>
        <position position="36"/>
    </location>
</feature>
<comment type="pathway">
    <text evidence="2 7">Glycan metabolism; L-arabinan degradation.</text>
</comment>
<keyword evidence="5 7" id="KW-0378">Hydrolase</keyword>
<evidence type="ECO:0000256" key="5">
    <source>
        <dbReference type="ARBA" id="ARBA00022801"/>
    </source>
</evidence>
<evidence type="ECO:0000256" key="2">
    <source>
        <dbReference type="ARBA" id="ARBA00004834"/>
    </source>
</evidence>
<dbReference type="GO" id="GO:0046558">
    <property type="term" value="F:arabinan endo-1,5-alpha-L-arabinosidase activity"/>
    <property type="evidence" value="ECO:0007669"/>
    <property type="project" value="UniProtKB-EC"/>
</dbReference>
<dbReference type="SUPFAM" id="SSF75005">
    <property type="entry name" value="Arabinanase/levansucrase/invertase"/>
    <property type="match status" value="1"/>
</dbReference>
<proteinExistence type="inferred from homology"/>